<evidence type="ECO:0000256" key="4">
    <source>
        <dbReference type="ARBA" id="ARBA00047942"/>
    </source>
</evidence>
<dbReference type="Pfam" id="PF20465">
    <property type="entry name" value="MmeI_hel"/>
    <property type="match status" value="1"/>
</dbReference>
<dbReference type="STRING" id="765420.OSCT_1539"/>
<dbReference type="Pfam" id="PF20473">
    <property type="entry name" value="MmeI_Mtase"/>
    <property type="match status" value="1"/>
</dbReference>
<dbReference type="GO" id="GO:0032259">
    <property type="term" value="P:methylation"/>
    <property type="evidence" value="ECO:0007669"/>
    <property type="project" value="UniProtKB-KW"/>
</dbReference>
<dbReference type="REBASE" id="29514">
    <property type="entry name" value="OtrDG6ORF1539P"/>
</dbReference>
<dbReference type="InterPro" id="IPR029063">
    <property type="entry name" value="SAM-dependent_MTases_sf"/>
</dbReference>
<dbReference type="Gene3D" id="3.40.50.150">
    <property type="entry name" value="Vaccinia Virus protein VP39"/>
    <property type="match status" value="1"/>
</dbReference>
<dbReference type="eggNOG" id="COG1002">
    <property type="taxonomic scope" value="Bacteria"/>
</dbReference>
<reference evidence="8 9" key="1">
    <citation type="journal article" date="2011" name="J. Bacteriol.">
        <title>Draft genome sequence of the anoxygenic filamentous phototrophic bacterium Oscillochloris trichoides subsp. DG-6.</title>
        <authorList>
            <person name="Kuznetsov B.B."/>
            <person name="Ivanovsky R.N."/>
            <person name="Keppen O.I."/>
            <person name="Sukhacheva M.V."/>
            <person name="Bumazhkin B.K."/>
            <person name="Patutina E.O."/>
            <person name="Beletsky A.V."/>
            <person name="Mardanov A.V."/>
            <person name="Baslerov R.V."/>
            <person name="Panteleeva A.N."/>
            <person name="Kolganova T.V."/>
            <person name="Ravin N.V."/>
            <person name="Skryabin K.G."/>
        </authorList>
    </citation>
    <scope>NUCLEOTIDE SEQUENCE [LARGE SCALE GENOMIC DNA]</scope>
    <source>
        <strain evidence="8 9">DG-6</strain>
    </source>
</reference>
<name>E1IDY8_9CHLR</name>
<evidence type="ECO:0000259" key="6">
    <source>
        <dbReference type="Pfam" id="PF20465"/>
    </source>
</evidence>
<evidence type="ECO:0000256" key="1">
    <source>
        <dbReference type="ARBA" id="ARBA00011900"/>
    </source>
</evidence>
<protein>
    <recommendedName>
        <fullName evidence="1">site-specific DNA-methyltransferase (adenine-specific)</fullName>
        <ecNumber evidence="1">2.1.1.72</ecNumber>
    </recommendedName>
</protein>
<evidence type="ECO:0000259" key="7">
    <source>
        <dbReference type="Pfam" id="PF20473"/>
    </source>
</evidence>
<proteinExistence type="predicted"/>
<dbReference type="InterPro" id="IPR002052">
    <property type="entry name" value="DNA_methylase_N6_adenine_CS"/>
</dbReference>
<evidence type="ECO:0000256" key="2">
    <source>
        <dbReference type="ARBA" id="ARBA00022603"/>
    </source>
</evidence>
<evidence type="ECO:0000313" key="8">
    <source>
        <dbReference type="EMBL" id="EFO80599.1"/>
    </source>
</evidence>
<accession>E1IDY8</accession>
<dbReference type="SUPFAM" id="SSF53335">
    <property type="entry name" value="S-adenosyl-L-methionine-dependent methyltransferases"/>
    <property type="match status" value="1"/>
</dbReference>
<keyword evidence="3" id="KW-0808">Transferase</keyword>
<dbReference type="Proteomes" id="UP000054010">
    <property type="component" value="Unassembled WGS sequence"/>
</dbReference>
<evidence type="ECO:0000256" key="3">
    <source>
        <dbReference type="ARBA" id="ARBA00022679"/>
    </source>
</evidence>
<dbReference type="InterPro" id="IPR046816">
    <property type="entry name" value="MmeI_Mtase"/>
</dbReference>
<sequence length="934" mass="104583">MTDSAARVAEFIEKWAAVTINERAVAQTHFNELCALLGVPAPLDSGQNSSVYRFEQPLTKSGGGAGFADVWKRDHFAWEYKTKGKYADLRGAYSQLLLYKGDLGNPPVLVACDIENYYVSIEFTGYRTRVEQFKNADLQNAATRELLRQVFLHPEQLRPVERVETITEQAAAQLGQIARLLEGRGFAPSDIAAFLMQVLFALFVEDIRLLPAELMSRSIREAIFNPSEFVPMIRALFQAMNSGGYFGLGNKIPRFNGWLFADDHVLPLNATELQYLSEVARLDWSSVEPAIFGTLFERSLDPNKRAQLGAHYTSRADILLIVEPVLMQPYRRQWAQVQAGVAALHAQWQSASGAARQRLRSVAEGMIFDFMETLAKVRVLDPACGSGNFLYVALHQLKDLEQEVWRYASGLELTQPELGITPAQFYGIEKNPFAAELAQVVVWIGYLQWLKQNGWLEGPTTEPVLQMLHTIECRDAILTMDSSGQPQEPPWPAVDVIIGNPPFLGSKRLRSELGNTYFEALQRLYGDTIPASMDLVTYWFERARKNVAEQHARRVGLLATNSLRQQRNRLVLDRIKQSGDIFMAWSDRPWVLDGAALRVCMVGFDNGEECARTLDGKPVATINSDLTAGQSIVPIARLAQNSGVAFMGNIKVGPFNISAEEAALMLAAVNASGRSNSDVVRPLMSGDDITGRPKGEWIIDFGPDCSEEDAALYEAPFAFVKTHVRPEREQNNRASYRRLWWLHGEPRPALWEALAGKKRCIVTVLVAKYRLFTWLPTHVSPAARLIIFAREDDYFLGVLHARPHELWSLRMGAHHGGERPTYNISSCFDTFPFPWPPGSEPSEDTDVLVKAIADAARELVQLRDAWLNPPGMGAAELKQRTLTNLYNQRPDWLSAAHHKLDVAVFAAYGWEADISDAEILTRLLALNRERAESA</sequence>
<dbReference type="AlphaFoldDB" id="E1IDY8"/>
<dbReference type="Pfam" id="PF20464">
    <property type="entry name" value="MmeI_N"/>
    <property type="match status" value="1"/>
</dbReference>
<gene>
    <name evidence="8" type="ORF">OSCT_1539</name>
</gene>
<dbReference type="EMBL" id="ADVR01000048">
    <property type="protein sequence ID" value="EFO80599.1"/>
    <property type="molecule type" value="Genomic_DNA"/>
</dbReference>
<feature type="domain" description="MmeI-like helicase spacer" evidence="6">
    <location>
        <begin position="190"/>
        <end position="260"/>
    </location>
</feature>
<dbReference type="EC" id="2.1.1.72" evidence="1"/>
<evidence type="ECO:0000313" key="9">
    <source>
        <dbReference type="Proteomes" id="UP000054010"/>
    </source>
</evidence>
<keyword evidence="9" id="KW-1185">Reference proteome</keyword>
<feature type="domain" description="MmeI-like N-terminal" evidence="5">
    <location>
        <begin position="6"/>
        <end position="182"/>
    </location>
</feature>
<organism evidence="8 9">
    <name type="scientific">Oscillochloris trichoides DG-6</name>
    <dbReference type="NCBI Taxonomy" id="765420"/>
    <lineage>
        <taxon>Bacteria</taxon>
        <taxon>Bacillati</taxon>
        <taxon>Chloroflexota</taxon>
        <taxon>Chloroflexia</taxon>
        <taxon>Chloroflexales</taxon>
        <taxon>Chloroflexineae</taxon>
        <taxon>Oscillochloridaceae</taxon>
        <taxon>Oscillochloris</taxon>
    </lineage>
</organism>
<dbReference type="InterPro" id="IPR050953">
    <property type="entry name" value="N4_N6_ade-DNA_methylase"/>
</dbReference>
<comment type="catalytic activity">
    <reaction evidence="4">
        <text>a 2'-deoxyadenosine in DNA + S-adenosyl-L-methionine = an N(6)-methyl-2'-deoxyadenosine in DNA + S-adenosyl-L-homocysteine + H(+)</text>
        <dbReference type="Rhea" id="RHEA:15197"/>
        <dbReference type="Rhea" id="RHEA-COMP:12418"/>
        <dbReference type="Rhea" id="RHEA-COMP:12419"/>
        <dbReference type="ChEBI" id="CHEBI:15378"/>
        <dbReference type="ChEBI" id="CHEBI:57856"/>
        <dbReference type="ChEBI" id="CHEBI:59789"/>
        <dbReference type="ChEBI" id="CHEBI:90615"/>
        <dbReference type="ChEBI" id="CHEBI:90616"/>
        <dbReference type="EC" id="2.1.1.72"/>
    </reaction>
</comment>
<dbReference type="GO" id="GO:0003676">
    <property type="term" value="F:nucleic acid binding"/>
    <property type="evidence" value="ECO:0007669"/>
    <property type="project" value="InterPro"/>
</dbReference>
<dbReference type="OrthoDB" id="9815272at2"/>
<dbReference type="GO" id="GO:0009007">
    <property type="term" value="F:site-specific DNA-methyltransferase (adenine-specific) activity"/>
    <property type="evidence" value="ECO:0007669"/>
    <property type="project" value="UniProtKB-EC"/>
</dbReference>
<dbReference type="InterPro" id="IPR046817">
    <property type="entry name" value="MmeI_N"/>
</dbReference>
<dbReference type="HOGENOM" id="CLU_005831_1_1_0"/>
<dbReference type="InterPro" id="IPR046819">
    <property type="entry name" value="MmeI_hel"/>
</dbReference>
<feature type="domain" description="MmeI-like DNA-methyltransferase" evidence="7">
    <location>
        <begin position="367"/>
        <end position="606"/>
    </location>
</feature>
<comment type="caution">
    <text evidence="8">The sequence shown here is derived from an EMBL/GenBank/DDBJ whole genome shotgun (WGS) entry which is preliminary data.</text>
</comment>
<evidence type="ECO:0000259" key="5">
    <source>
        <dbReference type="Pfam" id="PF20464"/>
    </source>
</evidence>
<keyword evidence="2" id="KW-0489">Methyltransferase</keyword>
<dbReference type="PROSITE" id="PS00092">
    <property type="entry name" value="N6_MTASE"/>
    <property type="match status" value="1"/>
</dbReference>
<dbReference type="PANTHER" id="PTHR33841">
    <property type="entry name" value="DNA METHYLTRANSFERASE YEEA-RELATED"/>
    <property type="match status" value="1"/>
</dbReference>
<dbReference type="PANTHER" id="PTHR33841:SF1">
    <property type="entry name" value="DNA METHYLTRANSFERASE A"/>
    <property type="match status" value="1"/>
</dbReference>